<evidence type="ECO:0000256" key="10">
    <source>
        <dbReference type="ARBA" id="ARBA00033270"/>
    </source>
</evidence>
<dbReference type="EC" id="2.4.99.28" evidence="14"/>
<feature type="transmembrane region" description="Helical" evidence="17">
    <location>
        <begin position="158"/>
        <end position="179"/>
    </location>
</feature>
<comment type="similarity">
    <text evidence="11">Belongs to the SEDS family. FtsW subfamily.</text>
</comment>
<keyword evidence="3" id="KW-0808">Transferase</keyword>
<evidence type="ECO:0000256" key="8">
    <source>
        <dbReference type="ARBA" id="ARBA00023136"/>
    </source>
</evidence>
<feature type="transmembrane region" description="Helical" evidence="17">
    <location>
        <begin position="12"/>
        <end position="35"/>
    </location>
</feature>
<dbReference type="InterPro" id="IPR001182">
    <property type="entry name" value="FtsW/RodA"/>
</dbReference>
<dbReference type="AlphaFoldDB" id="A0A841C5M8"/>
<evidence type="ECO:0000313" key="18">
    <source>
        <dbReference type="EMBL" id="MBB5888113.1"/>
    </source>
</evidence>
<dbReference type="GO" id="GO:0032153">
    <property type="term" value="C:cell division site"/>
    <property type="evidence" value="ECO:0007669"/>
    <property type="project" value="TreeGrafter"/>
</dbReference>
<evidence type="ECO:0000256" key="15">
    <source>
        <dbReference type="ARBA" id="ARBA00049902"/>
    </source>
</evidence>
<comment type="subcellular location">
    <subcellularLocation>
        <location evidence="1">Membrane</location>
        <topology evidence="1">Multi-pass membrane protein</topology>
    </subcellularLocation>
</comment>
<feature type="transmembrane region" description="Helical" evidence="17">
    <location>
        <begin position="336"/>
        <end position="357"/>
    </location>
</feature>
<dbReference type="Proteomes" id="UP000562464">
    <property type="component" value="Unassembled WGS sequence"/>
</dbReference>
<keyword evidence="18" id="KW-0131">Cell cycle</keyword>
<dbReference type="RefSeq" id="WP_183539860.1">
    <property type="nucleotide sequence ID" value="NZ_DASWOY010000021.1"/>
</dbReference>
<dbReference type="Pfam" id="PF01098">
    <property type="entry name" value="FTSW_RODA_SPOVE"/>
    <property type="match status" value="1"/>
</dbReference>
<feature type="transmembrane region" description="Helical" evidence="17">
    <location>
        <begin position="47"/>
        <end position="69"/>
    </location>
</feature>
<feature type="transmembrane region" description="Helical" evidence="17">
    <location>
        <begin position="119"/>
        <end position="137"/>
    </location>
</feature>
<feature type="transmembrane region" description="Helical" evidence="17">
    <location>
        <begin position="369"/>
        <end position="392"/>
    </location>
</feature>
<evidence type="ECO:0000256" key="5">
    <source>
        <dbReference type="ARBA" id="ARBA00022960"/>
    </source>
</evidence>
<feature type="transmembrane region" description="Helical" evidence="17">
    <location>
        <begin position="81"/>
        <end position="99"/>
    </location>
</feature>
<keyword evidence="7 17" id="KW-1133">Transmembrane helix</keyword>
<keyword evidence="5" id="KW-0133">Cell shape</keyword>
<feature type="transmembrane region" description="Helical" evidence="17">
    <location>
        <begin position="209"/>
        <end position="228"/>
    </location>
</feature>
<name>A0A841C5M8_9LACT</name>
<evidence type="ECO:0000256" key="16">
    <source>
        <dbReference type="ARBA" id="ARBA00049966"/>
    </source>
</evidence>
<evidence type="ECO:0000256" key="7">
    <source>
        <dbReference type="ARBA" id="ARBA00022989"/>
    </source>
</evidence>
<sequence>MNQPEKISKSNFLDYSILLPFLLLAIFGLVVVFSVTVPEQVALGANIYKQVISQSVFLILSLVVMSLIYRINIRTFQLNTLLGVFVIIEGILLLAARFIFKPVNGAHGWIPLPGGLGTIQPAEFLKIFIVWYMALILTKRQENIAKKDLAELFPKKHLLANLFSGWRRWIVFLIAAVIIMPDFGNGIICIIIAMILLGVSGISSKWANGIFRIFVIIFTAFFGLVAITKGNIVPSSLSSFTYFNNRFMAWIDPFSGLNSYGKQLANSYFAISNGGWTGLGLGNSIEKKGYLPFASTDFVFPIVIEEIGVIGGFIVLGILFFLILRIMLVGIRARHPFNAFICIGVSSMLLVQTFVNVGGATGLIPETGVTFPFLSQGGSSLFVLSIGIALALNASAHEKLLELSVENNLIMKQRENTLHWK</sequence>
<keyword evidence="4 17" id="KW-0812">Transmembrane</keyword>
<dbReference type="PANTHER" id="PTHR30474:SF2">
    <property type="entry name" value="PEPTIDOGLYCAN GLYCOSYLTRANSFERASE FTSW-RELATED"/>
    <property type="match status" value="1"/>
</dbReference>
<dbReference type="GO" id="GO:0005886">
    <property type="term" value="C:plasma membrane"/>
    <property type="evidence" value="ECO:0007669"/>
    <property type="project" value="TreeGrafter"/>
</dbReference>
<keyword evidence="2" id="KW-0328">Glycosyltransferase</keyword>
<organism evidence="18 19">
    <name type="scientific">Lactovum miscens</name>
    <dbReference type="NCBI Taxonomy" id="190387"/>
    <lineage>
        <taxon>Bacteria</taxon>
        <taxon>Bacillati</taxon>
        <taxon>Bacillota</taxon>
        <taxon>Bacilli</taxon>
        <taxon>Lactobacillales</taxon>
        <taxon>Streptococcaceae</taxon>
        <taxon>Lactovum</taxon>
    </lineage>
</organism>
<keyword evidence="6" id="KW-0573">Peptidoglycan synthesis</keyword>
<protein>
    <recommendedName>
        <fullName evidence="12">Probable peptidoglycan glycosyltransferase FtsW</fullName>
        <ecNumber evidence="14">2.4.99.28</ecNumber>
    </recommendedName>
    <alternativeName>
        <fullName evidence="13">Cell division protein FtsW</fullName>
    </alternativeName>
    <alternativeName>
        <fullName evidence="10">Cell wall polymerase</fullName>
    </alternativeName>
    <alternativeName>
        <fullName evidence="9">Peptidoglycan polymerase</fullName>
    </alternativeName>
</protein>
<keyword evidence="8 17" id="KW-0472">Membrane</keyword>
<evidence type="ECO:0000256" key="14">
    <source>
        <dbReference type="ARBA" id="ARBA00044770"/>
    </source>
</evidence>
<dbReference type="GO" id="GO:0009252">
    <property type="term" value="P:peptidoglycan biosynthetic process"/>
    <property type="evidence" value="ECO:0007669"/>
    <property type="project" value="UniProtKB-KW"/>
</dbReference>
<feature type="transmembrane region" description="Helical" evidence="17">
    <location>
        <begin position="298"/>
        <end position="324"/>
    </location>
</feature>
<evidence type="ECO:0000256" key="9">
    <source>
        <dbReference type="ARBA" id="ARBA00032370"/>
    </source>
</evidence>
<comment type="caution">
    <text evidence="18">The sequence shown here is derived from an EMBL/GenBank/DDBJ whole genome shotgun (WGS) entry which is preliminary data.</text>
</comment>
<dbReference type="GO" id="GO:0008955">
    <property type="term" value="F:peptidoglycan glycosyltransferase activity"/>
    <property type="evidence" value="ECO:0007669"/>
    <property type="project" value="UniProtKB-EC"/>
</dbReference>
<evidence type="ECO:0000256" key="3">
    <source>
        <dbReference type="ARBA" id="ARBA00022679"/>
    </source>
</evidence>
<reference evidence="18 19" key="1">
    <citation type="submission" date="2020-08" db="EMBL/GenBank/DDBJ databases">
        <title>Genomic Encyclopedia of Type Strains, Phase IV (KMG-IV): sequencing the most valuable type-strain genomes for metagenomic binning, comparative biology and taxonomic classification.</title>
        <authorList>
            <person name="Goeker M."/>
        </authorList>
    </citation>
    <scope>NUCLEOTIDE SEQUENCE [LARGE SCALE GENOMIC DNA]</scope>
    <source>
        <strain evidence="18 19">DSM 14925</strain>
    </source>
</reference>
<evidence type="ECO:0000256" key="6">
    <source>
        <dbReference type="ARBA" id="ARBA00022984"/>
    </source>
</evidence>
<keyword evidence="18" id="KW-0132">Cell division</keyword>
<feature type="transmembrane region" description="Helical" evidence="17">
    <location>
        <begin position="185"/>
        <end position="202"/>
    </location>
</feature>
<evidence type="ECO:0000256" key="12">
    <source>
        <dbReference type="ARBA" id="ARBA00041185"/>
    </source>
</evidence>
<evidence type="ECO:0000256" key="2">
    <source>
        <dbReference type="ARBA" id="ARBA00022676"/>
    </source>
</evidence>
<dbReference type="PANTHER" id="PTHR30474">
    <property type="entry name" value="CELL CYCLE PROTEIN"/>
    <property type="match status" value="1"/>
</dbReference>
<dbReference type="InterPro" id="IPR018365">
    <property type="entry name" value="Cell_cycle_FtsW-rel_CS"/>
</dbReference>
<dbReference type="GO" id="GO:0051301">
    <property type="term" value="P:cell division"/>
    <property type="evidence" value="ECO:0007669"/>
    <property type="project" value="UniProtKB-KW"/>
</dbReference>
<comment type="catalytic activity">
    <reaction evidence="15">
        <text>[GlcNAc-(1-&gt;4)-Mur2Ac(oyl-L-Ala-gamma-D-Glu-L-Lys-D-Ala-D-Ala)](n)-di-trans,octa-cis-undecaprenyl diphosphate + beta-D-GlcNAc-(1-&gt;4)-Mur2Ac(oyl-L-Ala-gamma-D-Glu-L-Lys-D-Ala-D-Ala)-di-trans,octa-cis-undecaprenyl diphosphate = [GlcNAc-(1-&gt;4)-Mur2Ac(oyl-L-Ala-gamma-D-Glu-L-Lys-D-Ala-D-Ala)](n+1)-di-trans,octa-cis-undecaprenyl diphosphate + di-trans,octa-cis-undecaprenyl diphosphate + H(+)</text>
        <dbReference type="Rhea" id="RHEA:23708"/>
        <dbReference type="Rhea" id="RHEA-COMP:9602"/>
        <dbReference type="Rhea" id="RHEA-COMP:9603"/>
        <dbReference type="ChEBI" id="CHEBI:15378"/>
        <dbReference type="ChEBI" id="CHEBI:58405"/>
        <dbReference type="ChEBI" id="CHEBI:60033"/>
        <dbReference type="ChEBI" id="CHEBI:78435"/>
        <dbReference type="EC" id="2.4.99.28"/>
    </reaction>
</comment>
<dbReference type="GO" id="GO:0008360">
    <property type="term" value="P:regulation of cell shape"/>
    <property type="evidence" value="ECO:0007669"/>
    <property type="project" value="UniProtKB-KW"/>
</dbReference>
<evidence type="ECO:0000256" key="4">
    <source>
        <dbReference type="ARBA" id="ARBA00022692"/>
    </source>
</evidence>
<comment type="function">
    <text evidence="16">Peptidoglycan polymerase that is essential for cell division.</text>
</comment>
<dbReference type="EMBL" id="JACHHV010000014">
    <property type="protein sequence ID" value="MBB5888113.1"/>
    <property type="molecule type" value="Genomic_DNA"/>
</dbReference>
<proteinExistence type="inferred from homology"/>
<evidence type="ECO:0000256" key="1">
    <source>
        <dbReference type="ARBA" id="ARBA00004141"/>
    </source>
</evidence>
<accession>A0A841C5M8</accession>
<gene>
    <name evidence="18" type="ORF">HNQ37_001004</name>
</gene>
<dbReference type="PROSITE" id="PS00428">
    <property type="entry name" value="FTSW_RODA_SPOVE"/>
    <property type="match status" value="1"/>
</dbReference>
<evidence type="ECO:0000256" key="13">
    <source>
        <dbReference type="ARBA" id="ARBA00041418"/>
    </source>
</evidence>
<evidence type="ECO:0000256" key="11">
    <source>
        <dbReference type="ARBA" id="ARBA00038053"/>
    </source>
</evidence>
<evidence type="ECO:0000256" key="17">
    <source>
        <dbReference type="SAM" id="Phobius"/>
    </source>
</evidence>
<dbReference type="GO" id="GO:0015648">
    <property type="term" value="F:lipid-linked peptidoglycan transporter activity"/>
    <property type="evidence" value="ECO:0007669"/>
    <property type="project" value="TreeGrafter"/>
</dbReference>
<keyword evidence="19" id="KW-1185">Reference proteome</keyword>
<evidence type="ECO:0000313" key="19">
    <source>
        <dbReference type="Proteomes" id="UP000562464"/>
    </source>
</evidence>